<evidence type="ECO:0000256" key="1">
    <source>
        <dbReference type="SAM" id="MobiDB-lite"/>
    </source>
</evidence>
<dbReference type="EMBL" id="KN823055">
    <property type="protein sequence ID" value="KIO24729.1"/>
    <property type="molecule type" value="Genomic_DNA"/>
</dbReference>
<keyword evidence="2" id="KW-0812">Transmembrane</keyword>
<evidence type="ECO:0008006" key="5">
    <source>
        <dbReference type="Google" id="ProtNLM"/>
    </source>
</evidence>
<evidence type="ECO:0000313" key="3">
    <source>
        <dbReference type="EMBL" id="KIO24729.1"/>
    </source>
</evidence>
<keyword evidence="2" id="KW-0472">Membrane</keyword>
<name>A0A0C3QGP2_9AGAM</name>
<sequence>MKLIIGSSSALPPVRLIAGLAFETYLSLFVFRVAISHIRAYGAGSQILYILIRDSLVWFVLLALCLLWNAVAWTAAPPGLSVMGIPALHASATIGGCRMLLNLRAAYFESLQPRDLDATSTAVSVLATDASIGRFRSLWTSSRREDTRRDQAASDDRDDRKTTDGRRSTRMESWTSLNDHVVRRASQAPPPPPLTFVATQRRQLSPHQVDFDSTEIELQDLTQRRHRRLDSLPGSSTDNSQNPPFQLPNRRGTQNEPASPLPPSWNWEAQLSTSSPPSPDVARSHGAS</sequence>
<evidence type="ECO:0000256" key="2">
    <source>
        <dbReference type="SAM" id="Phobius"/>
    </source>
</evidence>
<feature type="compositionally biased region" description="Polar residues" evidence="1">
    <location>
        <begin position="233"/>
        <end position="244"/>
    </location>
</feature>
<feature type="compositionally biased region" description="Basic and acidic residues" evidence="1">
    <location>
        <begin position="145"/>
        <end position="170"/>
    </location>
</feature>
<organism evidence="3 4">
    <name type="scientific">Tulasnella calospora MUT 4182</name>
    <dbReference type="NCBI Taxonomy" id="1051891"/>
    <lineage>
        <taxon>Eukaryota</taxon>
        <taxon>Fungi</taxon>
        <taxon>Dikarya</taxon>
        <taxon>Basidiomycota</taxon>
        <taxon>Agaricomycotina</taxon>
        <taxon>Agaricomycetes</taxon>
        <taxon>Cantharellales</taxon>
        <taxon>Tulasnellaceae</taxon>
        <taxon>Tulasnella</taxon>
    </lineage>
</organism>
<reference evidence="4" key="2">
    <citation type="submission" date="2015-01" db="EMBL/GenBank/DDBJ databases">
        <title>Evolutionary Origins and Diversification of the Mycorrhizal Mutualists.</title>
        <authorList>
            <consortium name="DOE Joint Genome Institute"/>
            <consortium name="Mycorrhizal Genomics Consortium"/>
            <person name="Kohler A."/>
            <person name="Kuo A."/>
            <person name="Nagy L.G."/>
            <person name="Floudas D."/>
            <person name="Copeland A."/>
            <person name="Barry K.W."/>
            <person name="Cichocki N."/>
            <person name="Veneault-Fourrey C."/>
            <person name="LaButti K."/>
            <person name="Lindquist E.A."/>
            <person name="Lipzen A."/>
            <person name="Lundell T."/>
            <person name="Morin E."/>
            <person name="Murat C."/>
            <person name="Riley R."/>
            <person name="Ohm R."/>
            <person name="Sun H."/>
            <person name="Tunlid A."/>
            <person name="Henrissat B."/>
            <person name="Grigoriev I.V."/>
            <person name="Hibbett D.S."/>
            <person name="Martin F."/>
        </authorList>
    </citation>
    <scope>NUCLEOTIDE SEQUENCE [LARGE SCALE GENOMIC DNA]</scope>
    <source>
        <strain evidence="4">MUT 4182</strain>
    </source>
</reference>
<keyword evidence="2" id="KW-1133">Transmembrane helix</keyword>
<evidence type="ECO:0000313" key="4">
    <source>
        <dbReference type="Proteomes" id="UP000054248"/>
    </source>
</evidence>
<accession>A0A0C3QGP2</accession>
<protein>
    <recommendedName>
        <fullName evidence="5">Transmembrane protein</fullName>
    </recommendedName>
</protein>
<feature type="transmembrane region" description="Helical" evidence="2">
    <location>
        <begin position="16"/>
        <end position="35"/>
    </location>
</feature>
<dbReference type="AlphaFoldDB" id="A0A0C3QGP2"/>
<feature type="region of interest" description="Disordered" evidence="1">
    <location>
        <begin position="145"/>
        <end position="196"/>
    </location>
</feature>
<keyword evidence="4" id="KW-1185">Reference proteome</keyword>
<dbReference type="Proteomes" id="UP000054248">
    <property type="component" value="Unassembled WGS sequence"/>
</dbReference>
<dbReference type="OrthoDB" id="3349377at2759"/>
<dbReference type="HOGENOM" id="CLU_967068_0_0_1"/>
<gene>
    <name evidence="3" type="ORF">M407DRAFT_25879</name>
</gene>
<feature type="region of interest" description="Disordered" evidence="1">
    <location>
        <begin position="229"/>
        <end position="288"/>
    </location>
</feature>
<proteinExistence type="predicted"/>
<reference evidence="3 4" key="1">
    <citation type="submission" date="2014-04" db="EMBL/GenBank/DDBJ databases">
        <authorList>
            <consortium name="DOE Joint Genome Institute"/>
            <person name="Kuo A."/>
            <person name="Girlanda M."/>
            <person name="Perotto S."/>
            <person name="Kohler A."/>
            <person name="Nagy L.G."/>
            <person name="Floudas D."/>
            <person name="Copeland A."/>
            <person name="Barry K.W."/>
            <person name="Cichocki N."/>
            <person name="Veneault-Fourrey C."/>
            <person name="LaButti K."/>
            <person name="Lindquist E.A."/>
            <person name="Lipzen A."/>
            <person name="Lundell T."/>
            <person name="Morin E."/>
            <person name="Murat C."/>
            <person name="Sun H."/>
            <person name="Tunlid A."/>
            <person name="Henrissat B."/>
            <person name="Grigoriev I.V."/>
            <person name="Hibbett D.S."/>
            <person name="Martin F."/>
            <person name="Nordberg H.P."/>
            <person name="Cantor M.N."/>
            <person name="Hua S.X."/>
        </authorList>
    </citation>
    <scope>NUCLEOTIDE SEQUENCE [LARGE SCALE GENOMIC DNA]</scope>
    <source>
        <strain evidence="3 4">MUT 4182</strain>
    </source>
</reference>
<feature type="transmembrane region" description="Helical" evidence="2">
    <location>
        <begin position="56"/>
        <end position="76"/>
    </location>
</feature>